<organism evidence="3">
    <name type="scientific">Schistocephalus solidus</name>
    <name type="common">Tapeworm</name>
    <dbReference type="NCBI Taxonomy" id="70667"/>
    <lineage>
        <taxon>Eukaryota</taxon>
        <taxon>Metazoa</taxon>
        <taxon>Spiralia</taxon>
        <taxon>Lophotrochozoa</taxon>
        <taxon>Platyhelminthes</taxon>
        <taxon>Cestoda</taxon>
        <taxon>Eucestoda</taxon>
        <taxon>Diphyllobothriidea</taxon>
        <taxon>Diphyllobothriidae</taxon>
        <taxon>Schistocephalus</taxon>
    </lineage>
</organism>
<evidence type="ECO:0000313" key="3">
    <source>
        <dbReference type="WBParaSite" id="SSLN_0001935501-mRNA-1"/>
    </source>
</evidence>
<reference evidence="1 2" key="2">
    <citation type="submission" date="2018-11" db="EMBL/GenBank/DDBJ databases">
        <authorList>
            <consortium name="Pathogen Informatics"/>
        </authorList>
    </citation>
    <scope>NUCLEOTIDE SEQUENCE [LARGE SCALE GENOMIC DNA]</scope>
    <source>
        <strain evidence="1 2">NST_G2</strain>
    </source>
</reference>
<name>A0A183TQA2_SCHSO</name>
<evidence type="ECO:0000313" key="2">
    <source>
        <dbReference type="Proteomes" id="UP000275846"/>
    </source>
</evidence>
<dbReference type="AlphaFoldDB" id="A0A183TQA2"/>
<dbReference type="OrthoDB" id="10532557at2759"/>
<proteinExistence type="predicted"/>
<keyword evidence="2" id="KW-1185">Reference proteome</keyword>
<dbReference type="WBParaSite" id="SSLN_0001935501-mRNA-1">
    <property type="protein sequence ID" value="SSLN_0001935501-mRNA-1"/>
    <property type="gene ID" value="SSLN_0001935501"/>
</dbReference>
<dbReference type="Proteomes" id="UP000275846">
    <property type="component" value="Unassembled WGS sequence"/>
</dbReference>
<accession>A0A183TQA2</accession>
<sequence>MKNGANQEDLDSSTVLDMDLEHVDVESKMIFEQLLKDIEAAFPAARAPSSEGNRILHELVTSVRRKLNETWTGYLIMDLQNDDICEEASHAYHKLERLMSEVKQWESQYTNKKIYHAHGEYHSSSEELSTSSYSESSQVDKRYSEYRNGLKPLESHHAAYRTTALTNRS</sequence>
<gene>
    <name evidence="1" type="ORF">SSLN_LOCUS18650</name>
</gene>
<evidence type="ECO:0000313" key="1">
    <source>
        <dbReference type="EMBL" id="VDM05036.1"/>
    </source>
</evidence>
<protein>
    <submittedName>
        <fullName evidence="3">S ribonuclease</fullName>
    </submittedName>
</protein>
<reference evidence="3" key="1">
    <citation type="submission" date="2016-06" db="UniProtKB">
        <authorList>
            <consortium name="WormBaseParasite"/>
        </authorList>
    </citation>
    <scope>IDENTIFICATION</scope>
</reference>
<dbReference type="EMBL" id="UYSU01044922">
    <property type="protein sequence ID" value="VDM05036.1"/>
    <property type="molecule type" value="Genomic_DNA"/>
</dbReference>